<gene>
    <name evidence="1" type="ORF">PMEA_00003064</name>
</gene>
<proteinExistence type="predicted"/>
<dbReference type="EMBL" id="CALNXJ010000011">
    <property type="protein sequence ID" value="CAH3108037.1"/>
    <property type="molecule type" value="Genomic_DNA"/>
</dbReference>
<name>A0AAU9WAJ8_9CNID</name>
<sequence length="167" mass="19217">MSRHLTASTSVAAATKFILAASQRGDVSIEGQVSVKSSERNPKSSVVMEWTNNHELALAREVLLLAPYCHKARTAEMGKVWQTMADNLSSHAKLRFLVTKKWVREYRKLLLDKYRTKMQKEWRDSGVEVEETKLDQALEEINEKWEAAEEQDILLLNNAIKRQMKTE</sequence>
<organism evidence="1 2">
    <name type="scientific">Pocillopora meandrina</name>
    <dbReference type="NCBI Taxonomy" id="46732"/>
    <lineage>
        <taxon>Eukaryota</taxon>
        <taxon>Metazoa</taxon>
        <taxon>Cnidaria</taxon>
        <taxon>Anthozoa</taxon>
        <taxon>Hexacorallia</taxon>
        <taxon>Scleractinia</taxon>
        <taxon>Astrocoeniina</taxon>
        <taxon>Pocilloporidae</taxon>
        <taxon>Pocillopora</taxon>
    </lineage>
</organism>
<evidence type="ECO:0000313" key="2">
    <source>
        <dbReference type="Proteomes" id="UP001159428"/>
    </source>
</evidence>
<dbReference type="AlphaFoldDB" id="A0AAU9WAJ8"/>
<reference evidence="1 2" key="1">
    <citation type="submission" date="2022-05" db="EMBL/GenBank/DDBJ databases">
        <authorList>
            <consortium name="Genoscope - CEA"/>
            <person name="William W."/>
        </authorList>
    </citation>
    <scope>NUCLEOTIDE SEQUENCE [LARGE SCALE GENOMIC DNA]</scope>
</reference>
<dbReference type="Proteomes" id="UP001159428">
    <property type="component" value="Unassembled WGS sequence"/>
</dbReference>
<keyword evidence="2" id="KW-1185">Reference proteome</keyword>
<evidence type="ECO:0000313" key="1">
    <source>
        <dbReference type="EMBL" id="CAH3108037.1"/>
    </source>
</evidence>
<comment type="caution">
    <text evidence="1">The sequence shown here is derived from an EMBL/GenBank/DDBJ whole genome shotgun (WGS) entry which is preliminary data.</text>
</comment>
<accession>A0AAU9WAJ8</accession>
<protein>
    <submittedName>
        <fullName evidence="1">Uncharacterized protein</fullName>
    </submittedName>
</protein>